<dbReference type="RefSeq" id="WP_100788900.1">
    <property type="nucleotide sequence ID" value="NZ_NPDQ01000001.1"/>
</dbReference>
<dbReference type="AlphaFoldDB" id="A0A2M9Y5R1"/>
<evidence type="ECO:0000313" key="15">
    <source>
        <dbReference type="Proteomes" id="UP000297891"/>
    </source>
</evidence>
<accession>A0A2M9Y5R1</accession>
<keyword evidence="4 10" id="KW-0963">Cytoplasm</keyword>
<keyword evidence="6 10" id="KW-0548">Nucleotidyltransferase</keyword>
<dbReference type="EMBL" id="RQFP01000001">
    <property type="protein sequence ID" value="TGK96152.1"/>
    <property type="molecule type" value="Genomic_DNA"/>
</dbReference>
<dbReference type="PANTHER" id="PTHR30478:SF0">
    <property type="entry name" value="BETA SLIDING CLAMP"/>
    <property type="match status" value="1"/>
</dbReference>
<dbReference type="InterPro" id="IPR022634">
    <property type="entry name" value="DNA_polIII_beta_N"/>
</dbReference>
<dbReference type="OrthoDB" id="8421503at2"/>
<keyword evidence="8 10" id="KW-0239">DNA-directed DNA polymerase</keyword>
<evidence type="ECO:0000256" key="10">
    <source>
        <dbReference type="PIRNR" id="PIRNR000804"/>
    </source>
</evidence>
<proteinExistence type="inferred from homology"/>
<evidence type="ECO:0000256" key="6">
    <source>
        <dbReference type="ARBA" id="ARBA00022695"/>
    </source>
</evidence>
<dbReference type="GO" id="GO:0005737">
    <property type="term" value="C:cytoplasm"/>
    <property type="evidence" value="ECO:0007669"/>
    <property type="project" value="UniProtKB-SubCell"/>
</dbReference>
<evidence type="ECO:0000256" key="7">
    <source>
        <dbReference type="ARBA" id="ARBA00022705"/>
    </source>
</evidence>
<dbReference type="InterPro" id="IPR046938">
    <property type="entry name" value="DNA_clamp_sf"/>
</dbReference>
<dbReference type="GO" id="GO:0009360">
    <property type="term" value="C:DNA polymerase III complex"/>
    <property type="evidence" value="ECO:0007669"/>
    <property type="project" value="InterPro"/>
</dbReference>
<dbReference type="GO" id="GO:0003677">
    <property type="term" value="F:DNA binding"/>
    <property type="evidence" value="ECO:0007669"/>
    <property type="project" value="UniProtKB-UniRule"/>
</dbReference>
<dbReference type="GO" id="GO:0003887">
    <property type="term" value="F:DNA-directed DNA polymerase activity"/>
    <property type="evidence" value="ECO:0007669"/>
    <property type="project" value="UniProtKB-UniRule"/>
</dbReference>
<feature type="domain" description="DNA polymerase III beta sliding clamp N-terminal" evidence="11">
    <location>
        <begin position="1"/>
        <end position="125"/>
    </location>
</feature>
<dbReference type="InterPro" id="IPR001001">
    <property type="entry name" value="DNA_polIII_beta"/>
</dbReference>
<evidence type="ECO:0000256" key="8">
    <source>
        <dbReference type="ARBA" id="ARBA00022932"/>
    </source>
</evidence>
<dbReference type="Gene3D" id="3.70.10.10">
    <property type="match status" value="1"/>
</dbReference>
<dbReference type="NCBIfam" id="TIGR00663">
    <property type="entry name" value="dnan"/>
    <property type="match status" value="1"/>
</dbReference>
<keyword evidence="9" id="KW-0238">DNA-binding</keyword>
<comment type="subcellular location">
    <subcellularLocation>
        <location evidence="1 10">Cytoplasm</location>
    </subcellularLocation>
</comment>
<comment type="caution">
    <text evidence="14">The sequence shown here is derived from an EMBL/GenBank/DDBJ whole genome shotgun (WGS) entry which is preliminary data.</text>
</comment>
<dbReference type="Proteomes" id="UP000297891">
    <property type="component" value="Unassembled WGS sequence"/>
</dbReference>
<dbReference type="SMART" id="SM00480">
    <property type="entry name" value="POL3Bc"/>
    <property type="match status" value="1"/>
</dbReference>
<sequence length="372" mass="41255">MKFTVNTTEFLKAINSVDGVISVREIKSALSNLKIQTGDNEVYLSATDLEIAIKTSVPSTIGEKGTASLPAKQLSSIFKNLNFDTSLLTTTDQAENSETTITDASGKMDTKFKVNGIDSEDIKTIPKVDEASVVEFPCQTIREMFRKTSYAMAIEETRFVFNGLFLKPDNTDLIVVGTDGRRLSKIVRKFPKQFPFKNGVIIPHKAVREMLKMMEGKETAKIGFVEEQIYVSSGNVELLFKLIDGNFPDYEQVIPKQTSESVRVVKADFLTFLKQALISAEEPSKQIRLAFTKGNVNISSSNPGTMMFDHNMPIEYSGEPITIAFKGDYLSDVVKAVDDPEVILEFTTSSAPVLFKDPSDSDFVSVIMPMKL</sequence>
<dbReference type="Pfam" id="PF02768">
    <property type="entry name" value="DNA_pol3_beta_3"/>
    <property type="match status" value="1"/>
</dbReference>
<evidence type="ECO:0000256" key="1">
    <source>
        <dbReference type="ARBA" id="ARBA00004496"/>
    </source>
</evidence>
<dbReference type="InterPro" id="IPR022637">
    <property type="entry name" value="DNA_polIII_beta_cen"/>
</dbReference>
<feature type="domain" description="DNA polymerase III beta sliding clamp central" evidence="12">
    <location>
        <begin position="138"/>
        <end position="249"/>
    </location>
</feature>
<keyword evidence="7 10" id="KW-0235">DNA replication</keyword>
<dbReference type="PANTHER" id="PTHR30478">
    <property type="entry name" value="DNA POLYMERASE III SUBUNIT BETA"/>
    <property type="match status" value="1"/>
</dbReference>
<evidence type="ECO:0000256" key="3">
    <source>
        <dbReference type="ARBA" id="ARBA00021035"/>
    </source>
</evidence>
<dbReference type="Pfam" id="PF02767">
    <property type="entry name" value="DNA_pol3_beta_2"/>
    <property type="match status" value="1"/>
</dbReference>
<reference evidence="14" key="1">
    <citation type="journal article" date="2019" name="PLoS Negl. Trop. Dis.">
        <title>Revisiting the worldwide diversity of Leptospira species in the environment.</title>
        <authorList>
            <person name="Vincent A.T."/>
            <person name="Schiettekatte O."/>
            <person name="Bourhy P."/>
            <person name="Veyrier F.J."/>
            <person name="Picardeau M."/>
        </authorList>
    </citation>
    <scope>NUCLEOTIDE SEQUENCE [LARGE SCALE GENOMIC DNA]</scope>
    <source>
        <strain evidence="14">201800277</strain>
    </source>
</reference>
<evidence type="ECO:0000256" key="4">
    <source>
        <dbReference type="ARBA" id="ARBA00022490"/>
    </source>
</evidence>
<comment type="similarity">
    <text evidence="2 10">Belongs to the beta sliding clamp family.</text>
</comment>
<comment type="subunit">
    <text evidence="10">Forms a ring-shaped head-to-tail homodimer around DNA.</text>
</comment>
<protein>
    <recommendedName>
        <fullName evidence="3 10">Beta sliding clamp</fullName>
    </recommendedName>
</protein>
<evidence type="ECO:0000256" key="5">
    <source>
        <dbReference type="ARBA" id="ARBA00022679"/>
    </source>
</evidence>
<dbReference type="Gene3D" id="3.10.150.10">
    <property type="entry name" value="DNA Polymerase III, subunit A, domain 2"/>
    <property type="match status" value="1"/>
</dbReference>
<dbReference type="InterPro" id="IPR022635">
    <property type="entry name" value="DNA_polIII_beta_C"/>
</dbReference>
<dbReference type="SUPFAM" id="SSF55979">
    <property type="entry name" value="DNA clamp"/>
    <property type="match status" value="3"/>
</dbReference>
<dbReference type="GO" id="GO:0008408">
    <property type="term" value="F:3'-5' exonuclease activity"/>
    <property type="evidence" value="ECO:0007669"/>
    <property type="project" value="InterPro"/>
</dbReference>
<comment type="function">
    <text evidence="10">Confers DNA tethering and processivity to DNA polymerases and other proteins. Acts as a clamp, forming a ring around DNA (a reaction catalyzed by the clamp-loading complex) which diffuses in an ATP-independent manner freely and bidirectionally along dsDNA. Initially characterized for its ability to contact the catalytic subunit of DNA polymerase III (Pol III), a complex, multichain enzyme responsible for most of the replicative synthesis in bacteria; Pol III exhibits 3'-5' exonuclease proofreading activity. The beta chain is required for initiation of replication as well as for processivity of DNA replication.</text>
</comment>
<evidence type="ECO:0000259" key="11">
    <source>
        <dbReference type="Pfam" id="PF00712"/>
    </source>
</evidence>
<evidence type="ECO:0000256" key="9">
    <source>
        <dbReference type="ARBA" id="ARBA00023125"/>
    </source>
</evidence>
<feature type="domain" description="DNA polymerase III beta sliding clamp C-terminal" evidence="13">
    <location>
        <begin position="252"/>
        <end position="370"/>
    </location>
</feature>
<dbReference type="GO" id="GO:0006271">
    <property type="term" value="P:DNA strand elongation involved in DNA replication"/>
    <property type="evidence" value="ECO:0007669"/>
    <property type="project" value="TreeGrafter"/>
</dbReference>
<name>A0A2M9Y5R1_9LEPT</name>
<organism evidence="14 15">
    <name type="scientific">Leptospira brenneri</name>
    <dbReference type="NCBI Taxonomy" id="2023182"/>
    <lineage>
        <taxon>Bacteria</taxon>
        <taxon>Pseudomonadati</taxon>
        <taxon>Spirochaetota</taxon>
        <taxon>Spirochaetia</taxon>
        <taxon>Leptospirales</taxon>
        <taxon>Leptospiraceae</taxon>
        <taxon>Leptospira</taxon>
    </lineage>
</organism>
<dbReference type="CDD" id="cd00140">
    <property type="entry name" value="beta_clamp"/>
    <property type="match status" value="1"/>
</dbReference>
<evidence type="ECO:0000259" key="13">
    <source>
        <dbReference type="Pfam" id="PF02768"/>
    </source>
</evidence>
<keyword evidence="15" id="KW-1185">Reference proteome</keyword>
<evidence type="ECO:0000313" key="14">
    <source>
        <dbReference type="EMBL" id="TGK96152.1"/>
    </source>
</evidence>
<dbReference type="PIRSF" id="PIRSF000804">
    <property type="entry name" value="DNA_pol_III_b"/>
    <property type="match status" value="1"/>
</dbReference>
<evidence type="ECO:0000256" key="2">
    <source>
        <dbReference type="ARBA" id="ARBA00010752"/>
    </source>
</evidence>
<dbReference type="Pfam" id="PF00712">
    <property type="entry name" value="DNA_pol3_beta"/>
    <property type="match status" value="1"/>
</dbReference>
<evidence type="ECO:0000259" key="12">
    <source>
        <dbReference type="Pfam" id="PF02767"/>
    </source>
</evidence>
<gene>
    <name evidence="14" type="ORF">EHQ30_05905</name>
</gene>
<keyword evidence="5 10" id="KW-0808">Transferase</keyword>